<evidence type="ECO:0000256" key="1">
    <source>
        <dbReference type="SAM" id="MobiDB-lite"/>
    </source>
</evidence>
<dbReference type="InterPro" id="IPR018306">
    <property type="entry name" value="Phage_T5_Orf172_DNA-bd"/>
</dbReference>
<feature type="compositionally biased region" description="Acidic residues" evidence="1">
    <location>
        <begin position="131"/>
        <end position="145"/>
    </location>
</feature>
<sequence length="623" mass="69438">MVTPQFSGHPVLEELATLFRLYPSPLETPNFEKCLVKTIKGHCCTRSAKIPEDATKLWNEFKKMGKYPVRDAFYADINRFIQSSQCGSHIKTSDRLFKEWKKEHCAYHNLTDAPTEPSRGVQELDRVLKEDPDEAPQPETPESEIFDSSCFSDTSPFPTPLTEPDAPRTPIKGPAPVFDIHTSGIQPEALGHVPSSVADGETPSISSITKEISTLSLSHARQVSDMLPINGKPATAEGISEYDYVSWQQTTEAPSVVPARKPIAEQINSDAKATKVEDNEIAIEGIGMGHLNRRGTLKRQSPILKALTTPPTLYQRKRGIVYVLQHTKNERIFKIGFSEYDANTRRNQSGNCYKINTEVIYESETAFAGAHKAEQLAHVFLGNRNLQVAECESCRKGHKEWYYDPTETVIVSTLQVMEDFVRMPAYELKAGQEEEGELVLSQEAERRIKAMCNISIQGLQGPESTQKEAAMVEVDSRESVQADFLSATHTAVPLNMADVPIESVEREGLSNEPLAKPPQKTRVSSAATIGWWTGTFKKKVQQKLSRENTPEPDEFREPPKGPNPIEKFSVGLLWALKGGKSEETSKGEGISAEWNSFVQAVVDRKDKFKKEFTEGVREGEAAK</sequence>
<protein>
    <recommendedName>
        <fullName evidence="2">Bacteriophage T5 Orf172 DNA-binding domain-containing protein</fullName>
    </recommendedName>
</protein>
<feature type="region of interest" description="Disordered" evidence="1">
    <location>
        <begin position="130"/>
        <end position="177"/>
    </location>
</feature>
<dbReference type="AlphaFoldDB" id="A0A395TBH5"/>
<dbReference type="Proteomes" id="UP000266234">
    <property type="component" value="Unassembled WGS sequence"/>
</dbReference>
<reference evidence="3 4" key="1">
    <citation type="journal article" date="2018" name="PLoS Pathog.">
        <title>Evolution of structural diversity of trichothecenes, a family of toxins produced by plant pathogenic and entomopathogenic fungi.</title>
        <authorList>
            <person name="Proctor R.H."/>
            <person name="McCormick S.P."/>
            <person name="Kim H.S."/>
            <person name="Cardoza R.E."/>
            <person name="Stanley A.M."/>
            <person name="Lindo L."/>
            <person name="Kelly A."/>
            <person name="Brown D.W."/>
            <person name="Lee T."/>
            <person name="Vaughan M.M."/>
            <person name="Alexander N.J."/>
            <person name="Busman M."/>
            <person name="Gutierrez S."/>
        </authorList>
    </citation>
    <scope>NUCLEOTIDE SEQUENCE [LARGE SCALE GENOMIC DNA]</scope>
    <source>
        <strain evidence="3 4">NRRL 20695</strain>
    </source>
</reference>
<evidence type="ECO:0000313" key="4">
    <source>
        <dbReference type="Proteomes" id="UP000266234"/>
    </source>
</evidence>
<dbReference type="Pfam" id="PF10544">
    <property type="entry name" value="T5orf172"/>
    <property type="match status" value="1"/>
</dbReference>
<organism evidence="3 4">
    <name type="scientific">Fusarium longipes</name>
    <dbReference type="NCBI Taxonomy" id="694270"/>
    <lineage>
        <taxon>Eukaryota</taxon>
        <taxon>Fungi</taxon>
        <taxon>Dikarya</taxon>
        <taxon>Ascomycota</taxon>
        <taxon>Pezizomycotina</taxon>
        <taxon>Sordariomycetes</taxon>
        <taxon>Hypocreomycetidae</taxon>
        <taxon>Hypocreales</taxon>
        <taxon>Nectriaceae</taxon>
        <taxon>Fusarium</taxon>
    </lineage>
</organism>
<dbReference type="EMBL" id="PXOG01000004">
    <property type="protein sequence ID" value="RGP81692.1"/>
    <property type="molecule type" value="Genomic_DNA"/>
</dbReference>
<dbReference type="SMART" id="SM00974">
    <property type="entry name" value="T5orf172"/>
    <property type="match status" value="1"/>
</dbReference>
<evidence type="ECO:0000259" key="2">
    <source>
        <dbReference type="SMART" id="SM00974"/>
    </source>
</evidence>
<gene>
    <name evidence="3" type="ORF">FLONG3_179</name>
</gene>
<feature type="compositionally biased region" description="Basic and acidic residues" evidence="1">
    <location>
        <begin position="544"/>
        <end position="559"/>
    </location>
</feature>
<keyword evidence="4" id="KW-1185">Reference proteome</keyword>
<evidence type="ECO:0000313" key="3">
    <source>
        <dbReference type="EMBL" id="RGP81692.1"/>
    </source>
</evidence>
<feature type="region of interest" description="Disordered" evidence="1">
    <location>
        <begin position="541"/>
        <end position="563"/>
    </location>
</feature>
<accession>A0A395TBH5</accession>
<name>A0A395TBH5_9HYPO</name>
<dbReference type="OrthoDB" id="4719713at2759"/>
<feature type="domain" description="Bacteriophage T5 Orf172 DNA-binding" evidence="2">
    <location>
        <begin position="327"/>
        <end position="417"/>
    </location>
</feature>
<comment type="caution">
    <text evidence="3">The sequence shown here is derived from an EMBL/GenBank/DDBJ whole genome shotgun (WGS) entry which is preliminary data.</text>
</comment>
<proteinExistence type="predicted"/>